<keyword evidence="3 7" id="KW-0347">Helicase</keyword>
<dbReference type="Pfam" id="PF08706">
    <property type="entry name" value="D5_N"/>
    <property type="match status" value="1"/>
</dbReference>
<evidence type="ECO:0000256" key="4">
    <source>
        <dbReference type="ARBA" id="ARBA00022840"/>
    </source>
</evidence>
<feature type="domain" description="SF3 helicase" evidence="6">
    <location>
        <begin position="287"/>
        <end position="483"/>
    </location>
</feature>
<dbReference type="Pfam" id="PF03288">
    <property type="entry name" value="Pox_D5"/>
    <property type="match status" value="1"/>
</dbReference>
<evidence type="ECO:0000256" key="3">
    <source>
        <dbReference type="ARBA" id="ARBA00022806"/>
    </source>
</evidence>
<dbReference type="GO" id="GO:0004386">
    <property type="term" value="F:helicase activity"/>
    <property type="evidence" value="ECO:0007669"/>
    <property type="project" value="UniProtKB-KW"/>
</dbReference>
<dbReference type="RefSeq" id="WP_170153409.1">
    <property type="nucleotide sequence ID" value="NZ_QNRK01000042.1"/>
</dbReference>
<evidence type="ECO:0000259" key="6">
    <source>
        <dbReference type="PROSITE" id="PS51206"/>
    </source>
</evidence>
<dbReference type="InterPro" id="IPR014818">
    <property type="entry name" value="Phage/plasmid_primase_P4_C"/>
</dbReference>
<evidence type="ECO:0000256" key="1">
    <source>
        <dbReference type="ARBA" id="ARBA00022741"/>
    </source>
</evidence>
<dbReference type="Gene3D" id="3.40.50.300">
    <property type="entry name" value="P-loop containing nucleotide triphosphate hydrolases"/>
    <property type="match status" value="1"/>
</dbReference>
<keyword evidence="8" id="KW-1185">Reference proteome</keyword>
<evidence type="ECO:0000313" key="8">
    <source>
        <dbReference type="Proteomes" id="UP000253529"/>
    </source>
</evidence>
<feature type="compositionally biased region" description="Basic and acidic residues" evidence="5">
    <location>
        <begin position="40"/>
        <end position="51"/>
    </location>
</feature>
<gene>
    <name evidence="7" type="ORF">DFR50_14272</name>
</gene>
<keyword evidence="4" id="KW-0067">ATP-binding</keyword>
<dbReference type="SMART" id="SM00885">
    <property type="entry name" value="D5_N"/>
    <property type="match status" value="1"/>
</dbReference>
<dbReference type="AlphaFoldDB" id="A0A366ENH3"/>
<dbReference type="Proteomes" id="UP000253529">
    <property type="component" value="Unassembled WGS sequence"/>
</dbReference>
<dbReference type="InterPro" id="IPR014015">
    <property type="entry name" value="Helicase_SF3_DNA-vir"/>
</dbReference>
<evidence type="ECO:0000256" key="2">
    <source>
        <dbReference type="ARBA" id="ARBA00022801"/>
    </source>
</evidence>
<dbReference type="InterPro" id="IPR006500">
    <property type="entry name" value="Helicase_put_C_phage/plasmid"/>
</dbReference>
<dbReference type="PANTHER" id="PTHR35372:SF2">
    <property type="entry name" value="SF3 HELICASE DOMAIN-CONTAINING PROTEIN"/>
    <property type="match status" value="1"/>
</dbReference>
<name>A0A366ENH3_9HYPH</name>
<dbReference type="PANTHER" id="PTHR35372">
    <property type="entry name" value="ATP BINDING PROTEIN-RELATED"/>
    <property type="match status" value="1"/>
</dbReference>
<dbReference type="NCBIfam" id="TIGR01613">
    <property type="entry name" value="primase_Cterm"/>
    <property type="match status" value="1"/>
</dbReference>
<dbReference type="InterPro" id="IPR004968">
    <property type="entry name" value="DNA_primase/NTPase_C"/>
</dbReference>
<dbReference type="PROSITE" id="PS51206">
    <property type="entry name" value="SF3_HELICASE_1"/>
    <property type="match status" value="1"/>
</dbReference>
<dbReference type="GO" id="GO:0016787">
    <property type="term" value="F:hydrolase activity"/>
    <property type="evidence" value="ECO:0007669"/>
    <property type="project" value="UniProtKB-KW"/>
</dbReference>
<reference evidence="7 8" key="1">
    <citation type="submission" date="2018-06" db="EMBL/GenBank/DDBJ databases">
        <title>Genomic Encyclopedia of Type Strains, Phase IV (KMG-IV): sequencing the most valuable type-strain genomes for metagenomic binning, comparative biology and taxonomic classification.</title>
        <authorList>
            <person name="Goeker M."/>
        </authorList>
    </citation>
    <scope>NUCLEOTIDE SEQUENCE [LARGE SCALE GENOMIC DNA]</scope>
    <source>
        <strain evidence="7 8">DSM 24875</strain>
    </source>
</reference>
<sequence length="616" mass="66496">MSAEGEARVRAILANPVVLSDGRPSPRGSGEKVAAQPPDEGARADAGREPADIGVADPHPAGFAGCPSPAGGEGSFGDEGEGPPSDVGGDPAIVRECASLDQSDTDNAKRLIAHFGRDIAVVARDGKPGGDWISWEGRFWDYACGPSLVTRAAQKIGGRIAAEAEFLGFSAEERRAVAAADAFSADDKSPIAVAARFAAKAARDALTRRKLARWRFAVSSKNSARIKSMLEMAQPLTRKPSADFNKDPLKFAAKNATIAFRVEDDWECPDPDVVRKIARAEARAGHDREDFLTGLVGSDYDPDAKAPKFFTFLERCLPDPAVRRTLQSYSAMGLLGLLAQKLCFHYGAGANGKSVFLAVLAAVIGPSLGVSLPKETIMGTGERGAGQASPDLVRLFGKRFVRIDELKEGEAVREDLVKRLTGGDTLVVRDLFQGYLEFPNVATPHMVGNGYPRIDGTDLGIWRRMLVIHWGVTIPEAERKPFDALVAELLSERAGILNWLIGGAQDFLGQGLVVAEACAAATQEFREDMDPIGRFVEACVAAAPGERVQARVMYEAFKSWAMANAVAVFHENRFGRDMKRRFKRDDRGHTRAYLDVALHDVPARPDLPDANERFSS</sequence>
<proteinExistence type="predicted"/>
<dbReference type="InterPro" id="IPR027417">
    <property type="entry name" value="P-loop_NTPase"/>
</dbReference>
<dbReference type="InterPro" id="IPR051620">
    <property type="entry name" value="ORF904-like_C"/>
</dbReference>
<evidence type="ECO:0000313" key="7">
    <source>
        <dbReference type="EMBL" id="RBP03824.1"/>
    </source>
</evidence>
<dbReference type="EMBL" id="QNRK01000042">
    <property type="protein sequence ID" value="RBP03824.1"/>
    <property type="molecule type" value="Genomic_DNA"/>
</dbReference>
<organism evidence="7 8">
    <name type="scientific">Roseiarcus fermentans</name>
    <dbReference type="NCBI Taxonomy" id="1473586"/>
    <lineage>
        <taxon>Bacteria</taxon>
        <taxon>Pseudomonadati</taxon>
        <taxon>Pseudomonadota</taxon>
        <taxon>Alphaproteobacteria</taxon>
        <taxon>Hyphomicrobiales</taxon>
        <taxon>Roseiarcaceae</taxon>
        <taxon>Roseiarcus</taxon>
    </lineage>
</organism>
<dbReference type="GO" id="GO:0005524">
    <property type="term" value="F:ATP binding"/>
    <property type="evidence" value="ECO:0007669"/>
    <property type="project" value="UniProtKB-KW"/>
</dbReference>
<keyword evidence="2" id="KW-0378">Hydrolase</keyword>
<comment type="caution">
    <text evidence="7">The sequence shown here is derived from an EMBL/GenBank/DDBJ whole genome shotgun (WGS) entry which is preliminary data.</text>
</comment>
<accession>A0A366ENH3</accession>
<keyword evidence="1" id="KW-0547">Nucleotide-binding</keyword>
<evidence type="ECO:0000256" key="5">
    <source>
        <dbReference type="SAM" id="MobiDB-lite"/>
    </source>
</evidence>
<protein>
    <submittedName>
        <fullName evidence="7">Putative DNA primase/helicase</fullName>
    </submittedName>
</protein>
<feature type="region of interest" description="Disordered" evidence="5">
    <location>
        <begin position="1"/>
        <end position="92"/>
    </location>
</feature>